<feature type="transmembrane region" description="Helical" evidence="6">
    <location>
        <begin position="228"/>
        <end position="250"/>
    </location>
</feature>
<evidence type="ECO:0000256" key="5">
    <source>
        <dbReference type="ARBA" id="ARBA00023136"/>
    </source>
</evidence>
<feature type="transmembrane region" description="Helical" evidence="6">
    <location>
        <begin position="138"/>
        <end position="159"/>
    </location>
</feature>
<evidence type="ECO:0000256" key="1">
    <source>
        <dbReference type="ARBA" id="ARBA00004651"/>
    </source>
</evidence>
<dbReference type="GO" id="GO:0005886">
    <property type="term" value="C:plasma membrane"/>
    <property type="evidence" value="ECO:0007669"/>
    <property type="project" value="UniProtKB-SubCell"/>
</dbReference>
<dbReference type="Pfam" id="PF10035">
    <property type="entry name" value="DUF2179"/>
    <property type="match status" value="1"/>
</dbReference>
<keyword evidence="3 6" id="KW-0812">Transmembrane</keyword>
<comment type="subcellular location">
    <subcellularLocation>
        <location evidence="1">Cell membrane</location>
        <topology evidence="1">Multi-pass membrane protein</topology>
    </subcellularLocation>
</comment>
<feature type="transmembrane region" description="Helical" evidence="6">
    <location>
        <begin position="203"/>
        <end position="221"/>
    </location>
</feature>
<evidence type="ECO:0000313" key="8">
    <source>
        <dbReference type="EMBL" id="MDJ1646083.1"/>
    </source>
</evidence>
<sequence>MEEINEKEVEKSFQKEKNDNFLINEIKTQKENISSAEKKSPLSRKNIKYREKYEHIKKITDLMIEKYKLLRNKENKNLIEIYYCIKYNRLKKAQDKYKKLSQPPKHRKAILRLNTKYKRNYISNFALKLSFLYKPRKLWFILFISTILGIIYGTTRVFLVGSTGIYDFGIAAIGQGIAKLTMALLWNSNINITPDQLRILYEILFWSLYIIISIPLFILSYKKLGKEFTFISVVFLVIGTLVANSIGIFLNKYGLSNWLPFGEISKVGNSSLSTPSKVLSILPITWSDGGETILMVVYAILYGLVLAISFAIIGILGGTAGVSGIIGEIYSRAKHKSFAQIAGYMNFAIMIVSIFIGSYLAGNILLSKVNSMGLNETLLYESGLLKYTSIPLWTRADMYFSPNFFATFVSNFVFTVFLNKLYPRYKFVRVEIISKEIEQIKKAILEDERSFNQMVFYDVKAGYSQQDYKMTISITLFTHVPRMIKRIHKLDPNAFINVQHIRNVQGFVYVPEGKF</sequence>
<name>A0AAJ1PSR4_9MOLU</name>
<keyword evidence="2" id="KW-1003">Cell membrane</keyword>
<protein>
    <submittedName>
        <fullName evidence="8">DUF2179 domain-containing protein</fullName>
    </submittedName>
</protein>
<dbReference type="InterPro" id="IPR051461">
    <property type="entry name" value="UPF0750_membrane"/>
</dbReference>
<dbReference type="InterPro" id="IPR019264">
    <property type="entry name" value="DUF2179"/>
</dbReference>
<keyword evidence="4 6" id="KW-1133">Transmembrane helix</keyword>
<evidence type="ECO:0000256" key="3">
    <source>
        <dbReference type="ARBA" id="ARBA00022692"/>
    </source>
</evidence>
<dbReference type="RefSeq" id="WP_283823736.1">
    <property type="nucleotide sequence ID" value="NZ_JASDAY010000022.1"/>
</dbReference>
<evidence type="ECO:0000256" key="6">
    <source>
        <dbReference type="SAM" id="Phobius"/>
    </source>
</evidence>
<evidence type="ECO:0000259" key="7">
    <source>
        <dbReference type="Pfam" id="PF10035"/>
    </source>
</evidence>
<keyword evidence="5 6" id="KW-0472">Membrane</keyword>
<keyword evidence="9" id="KW-1185">Reference proteome</keyword>
<feature type="domain" description="DUF2179" evidence="7">
    <location>
        <begin position="457"/>
        <end position="506"/>
    </location>
</feature>
<evidence type="ECO:0000256" key="4">
    <source>
        <dbReference type="ARBA" id="ARBA00022989"/>
    </source>
</evidence>
<organism evidence="8 9">
    <name type="scientific">Mycoplasma phocimorsus</name>
    <dbReference type="NCBI Taxonomy" id="3045839"/>
    <lineage>
        <taxon>Bacteria</taxon>
        <taxon>Bacillati</taxon>
        <taxon>Mycoplasmatota</taxon>
        <taxon>Mollicutes</taxon>
        <taxon>Mycoplasmataceae</taxon>
        <taxon>Mycoplasma</taxon>
    </lineage>
</organism>
<dbReference type="EMBL" id="JASDDP010000025">
    <property type="protein sequence ID" value="MDJ1646083.1"/>
    <property type="molecule type" value="Genomic_DNA"/>
</dbReference>
<dbReference type="PANTHER" id="PTHR33545">
    <property type="entry name" value="UPF0750 MEMBRANE PROTEIN YITT-RELATED"/>
    <property type="match status" value="1"/>
</dbReference>
<dbReference type="PANTHER" id="PTHR33545:SF5">
    <property type="entry name" value="UPF0750 MEMBRANE PROTEIN YITT"/>
    <property type="match status" value="1"/>
</dbReference>
<proteinExistence type="predicted"/>
<accession>A0AAJ1PSR4</accession>
<dbReference type="InterPro" id="IPR015867">
    <property type="entry name" value="N-reg_PII/ATP_PRibTrfase_C"/>
</dbReference>
<evidence type="ECO:0000313" key="9">
    <source>
        <dbReference type="Proteomes" id="UP001224428"/>
    </source>
</evidence>
<reference evidence="8" key="1">
    <citation type="submission" date="2023-05" db="EMBL/GenBank/DDBJ databases">
        <title>Mycoplasma phocimorsus sp. nov., isolated from Scandinavian patients with seal finger or septic arthritis after contact with seals.</title>
        <authorList>
            <person name="Skafte-Holm A."/>
            <person name="Pedersen T.R."/>
            <person name="Froelund M."/>
            <person name="Stegger M."/>
            <person name="Qvortrup K."/>
            <person name="Michaels D.L."/>
            <person name="Brown D.R."/>
            <person name="Jensen J.S."/>
        </authorList>
    </citation>
    <scope>NUCLEOTIDE SEQUENCE</scope>
    <source>
        <strain evidence="8">M5725</strain>
    </source>
</reference>
<dbReference type="Gene3D" id="3.30.70.120">
    <property type="match status" value="1"/>
</dbReference>
<dbReference type="AlphaFoldDB" id="A0AAJ1PSR4"/>
<gene>
    <name evidence="8" type="ORF">QLQ80_03265</name>
</gene>
<comment type="caution">
    <text evidence="8">The sequence shown here is derived from an EMBL/GenBank/DDBJ whole genome shotgun (WGS) entry which is preliminary data.</text>
</comment>
<dbReference type="Proteomes" id="UP001224428">
    <property type="component" value="Unassembled WGS sequence"/>
</dbReference>
<feature type="transmembrane region" description="Helical" evidence="6">
    <location>
        <begin position="399"/>
        <end position="419"/>
    </location>
</feature>
<feature type="transmembrane region" description="Helical" evidence="6">
    <location>
        <begin position="293"/>
        <end position="326"/>
    </location>
</feature>
<evidence type="ECO:0000256" key="2">
    <source>
        <dbReference type="ARBA" id="ARBA00022475"/>
    </source>
</evidence>
<feature type="transmembrane region" description="Helical" evidence="6">
    <location>
        <begin position="347"/>
        <end position="366"/>
    </location>
</feature>